<dbReference type="InterPro" id="IPR050741">
    <property type="entry name" value="Acyl-CoA_dehydrogenase"/>
</dbReference>
<dbReference type="InterPro" id="IPR009100">
    <property type="entry name" value="AcylCoA_DH/oxidase_NM_dom_sf"/>
</dbReference>
<proteinExistence type="predicted"/>
<reference evidence="2 3" key="1">
    <citation type="journal article" date="2015" name="Stand. Genomic Sci.">
        <title>Genomic Encyclopedia of Bacterial and Archaeal Type Strains, Phase III: the genomes of soil and plant-associated and newly described type strains.</title>
        <authorList>
            <person name="Whitman W.B."/>
            <person name="Woyke T."/>
            <person name="Klenk H.P."/>
            <person name="Zhou Y."/>
            <person name="Lilburn T.G."/>
            <person name="Beck B.J."/>
            <person name="De Vos P."/>
            <person name="Vandamme P."/>
            <person name="Eisen J.A."/>
            <person name="Garrity G."/>
            <person name="Hugenholtz P."/>
            <person name="Kyrpides N.C."/>
        </authorList>
    </citation>
    <scope>NUCLEOTIDE SEQUENCE [LARGE SCALE GENOMIC DNA]</scope>
    <source>
        <strain evidence="2 3">CECT 7306</strain>
    </source>
</reference>
<dbReference type="AlphaFoldDB" id="A0A3N1G9V1"/>
<comment type="caution">
    <text evidence="2">The sequence shown here is derived from an EMBL/GenBank/DDBJ whole genome shotgun (WGS) entry which is preliminary data.</text>
</comment>
<evidence type="ECO:0000256" key="1">
    <source>
        <dbReference type="ARBA" id="ARBA00023002"/>
    </source>
</evidence>
<dbReference type="PANTHER" id="PTHR48083">
    <property type="entry name" value="MEDIUM-CHAIN SPECIFIC ACYL-COA DEHYDROGENASE, MITOCHONDRIAL-RELATED"/>
    <property type="match status" value="1"/>
</dbReference>
<keyword evidence="3" id="KW-1185">Reference proteome</keyword>
<dbReference type="GO" id="GO:0003995">
    <property type="term" value="F:acyl-CoA dehydrogenase activity"/>
    <property type="evidence" value="ECO:0007669"/>
    <property type="project" value="TreeGrafter"/>
</dbReference>
<dbReference type="InParanoid" id="A0A3N1G9V1"/>
<protein>
    <submittedName>
        <fullName evidence="2">Alkylation response protein AidB-like acyl-CoA dehydrogenase</fullName>
    </submittedName>
</protein>
<evidence type="ECO:0000313" key="2">
    <source>
        <dbReference type="EMBL" id="ROP27015.1"/>
    </source>
</evidence>
<accession>A0A3N1G9V1</accession>
<dbReference type="PANTHER" id="PTHR48083:SF37">
    <property type="entry name" value="DEHYDROGENASE, PUTATIVE-RELATED"/>
    <property type="match status" value="1"/>
</dbReference>
<dbReference type="Proteomes" id="UP000276232">
    <property type="component" value="Unassembled WGS sequence"/>
</dbReference>
<dbReference type="RefSeq" id="WP_199720286.1">
    <property type="nucleotide sequence ID" value="NZ_RJKN01000008.1"/>
</dbReference>
<sequence>MTSAPPALPDDPFPRSTSPTADVLAAQRAHLRAMLAAGELDVPLPGVGRTAERWAALAEWGSADLVLGRLAEGHTDAVAVLAEAGVPAPEDALLGVWASASEGTGLRAVATGDGGLRVAGTLRYASGARVLDAALVTATEDGGQPHLVLLDVRGTGVTPRPGTWAAVGMDDSDSLDVVVDDVDVPAAAVVGPPGFYAGRPGLHVGGLGVAAVWWGGARGVVRALTASLARGEASGRAPTPHQLVHLGAASSAVARGQALLAEAAGVVDADPTGDRTTLALRVRHEVDQVVEEVLRRSARATGATPLCRDADIARRAADLAVYVRQQHAEGDLERLGRAVLDAA</sequence>
<organism evidence="2 3">
    <name type="scientific">Pseudokineococcus lusitanus</name>
    <dbReference type="NCBI Taxonomy" id="763993"/>
    <lineage>
        <taxon>Bacteria</taxon>
        <taxon>Bacillati</taxon>
        <taxon>Actinomycetota</taxon>
        <taxon>Actinomycetes</taxon>
        <taxon>Kineosporiales</taxon>
        <taxon>Kineosporiaceae</taxon>
        <taxon>Pseudokineococcus</taxon>
    </lineage>
</organism>
<name>A0A3N1G9V1_9ACTN</name>
<dbReference type="SUPFAM" id="SSF56645">
    <property type="entry name" value="Acyl-CoA dehydrogenase NM domain-like"/>
    <property type="match status" value="1"/>
</dbReference>
<dbReference type="Gene3D" id="2.40.110.10">
    <property type="entry name" value="Butyryl-CoA Dehydrogenase, subunit A, domain 2"/>
    <property type="match status" value="1"/>
</dbReference>
<dbReference type="InterPro" id="IPR046373">
    <property type="entry name" value="Acyl-CoA_Oxase/DH_mid-dom_sf"/>
</dbReference>
<dbReference type="GO" id="GO:0033539">
    <property type="term" value="P:fatty acid beta-oxidation using acyl-CoA dehydrogenase"/>
    <property type="evidence" value="ECO:0007669"/>
    <property type="project" value="TreeGrafter"/>
</dbReference>
<gene>
    <name evidence="2" type="ORF">EDC03_2943</name>
</gene>
<keyword evidence="1" id="KW-0560">Oxidoreductase</keyword>
<dbReference type="EMBL" id="RJKN01000008">
    <property type="protein sequence ID" value="ROP27015.1"/>
    <property type="molecule type" value="Genomic_DNA"/>
</dbReference>
<evidence type="ECO:0000313" key="3">
    <source>
        <dbReference type="Proteomes" id="UP000276232"/>
    </source>
</evidence>
<dbReference type="GO" id="GO:0005737">
    <property type="term" value="C:cytoplasm"/>
    <property type="evidence" value="ECO:0007669"/>
    <property type="project" value="TreeGrafter"/>
</dbReference>